<organism evidence="6 7">
    <name type="scientific">Micromonospora sonneratiae</name>
    <dbReference type="NCBI Taxonomy" id="1184706"/>
    <lineage>
        <taxon>Bacteria</taxon>
        <taxon>Bacillati</taxon>
        <taxon>Actinomycetota</taxon>
        <taxon>Actinomycetes</taxon>
        <taxon>Micromonosporales</taxon>
        <taxon>Micromonosporaceae</taxon>
        <taxon>Micromonospora</taxon>
    </lineage>
</organism>
<dbReference type="SMART" id="SM00345">
    <property type="entry name" value="HTH_GNTR"/>
    <property type="match status" value="1"/>
</dbReference>
<keyword evidence="7" id="KW-1185">Reference proteome</keyword>
<dbReference type="Gene3D" id="3.40.1410.10">
    <property type="entry name" value="Chorismate lyase-like"/>
    <property type="match status" value="1"/>
</dbReference>
<evidence type="ECO:0000256" key="4">
    <source>
        <dbReference type="SAM" id="MobiDB-lite"/>
    </source>
</evidence>
<reference evidence="7" key="1">
    <citation type="journal article" date="2019" name="Int. J. Syst. Evol. Microbiol.">
        <title>The Global Catalogue of Microorganisms (GCM) 10K type strain sequencing project: providing services to taxonomists for standard genome sequencing and annotation.</title>
        <authorList>
            <consortium name="The Broad Institute Genomics Platform"/>
            <consortium name="The Broad Institute Genome Sequencing Center for Infectious Disease"/>
            <person name="Wu L."/>
            <person name="Ma J."/>
        </authorList>
    </citation>
    <scope>NUCLEOTIDE SEQUENCE [LARGE SCALE GENOMIC DNA]</scope>
    <source>
        <strain evidence="7">JCM 31037</strain>
    </source>
</reference>
<keyword evidence="1" id="KW-0805">Transcription regulation</keyword>
<dbReference type="EMBL" id="JBHTMP010000010">
    <property type="protein sequence ID" value="MFD1321231.1"/>
    <property type="molecule type" value="Genomic_DNA"/>
</dbReference>
<dbReference type="SUPFAM" id="SSF46785">
    <property type="entry name" value="Winged helix' DNA-binding domain"/>
    <property type="match status" value="1"/>
</dbReference>
<dbReference type="InterPro" id="IPR000524">
    <property type="entry name" value="Tscrpt_reg_HTH_GntR"/>
</dbReference>
<evidence type="ECO:0000313" key="7">
    <source>
        <dbReference type="Proteomes" id="UP001597260"/>
    </source>
</evidence>
<dbReference type="Proteomes" id="UP001597260">
    <property type="component" value="Unassembled WGS sequence"/>
</dbReference>
<feature type="region of interest" description="Disordered" evidence="4">
    <location>
        <begin position="86"/>
        <end position="113"/>
    </location>
</feature>
<evidence type="ECO:0000256" key="2">
    <source>
        <dbReference type="ARBA" id="ARBA00023125"/>
    </source>
</evidence>
<proteinExistence type="predicted"/>
<evidence type="ECO:0000259" key="5">
    <source>
        <dbReference type="PROSITE" id="PS50949"/>
    </source>
</evidence>
<dbReference type="PROSITE" id="PS50949">
    <property type="entry name" value="HTH_GNTR"/>
    <property type="match status" value="1"/>
</dbReference>
<dbReference type="Pfam" id="PF07702">
    <property type="entry name" value="UTRA"/>
    <property type="match status" value="1"/>
</dbReference>
<name>A0ABW3YC60_9ACTN</name>
<dbReference type="InterPro" id="IPR036388">
    <property type="entry name" value="WH-like_DNA-bd_sf"/>
</dbReference>
<gene>
    <name evidence="6" type="ORF">ACFQ4H_09035</name>
</gene>
<feature type="compositionally biased region" description="Basic and acidic residues" evidence="4">
    <location>
        <begin position="94"/>
        <end position="113"/>
    </location>
</feature>
<dbReference type="Gene3D" id="1.10.10.10">
    <property type="entry name" value="Winged helix-like DNA-binding domain superfamily/Winged helix DNA-binding domain"/>
    <property type="match status" value="1"/>
</dbReference>
<keyword evidence="3" id="KW-0804">Transcription</keyword>
<protein>
    <submittedName>
        <fullName evidence="6">GntR family transcriptional regulator</fullName>
    </submittedName>
</protein>
<evidence type="ECO:0000256" key="3">
    <source>
        <dbReference type="ARBA" id="ARBA00023163"/>
    </source>
</evidence>
<feature type="domain" description="HTH gntR-type" evidence="5">
    <location>
        <begin position="8"/>
        <end position="76"/>
    </location>
</feature>
<dbReference type="SMART" id="SM00866">
    <property type="entry name" value="UTRA"/>
    <property type="match status" value="1"/>
</dbReference>
<dbReference type="PANTHER" id="PTHR44846">
    <property type="entry name" value="MANNOSYL-D-GLYCERATE TRANSPORT/METABOLISM SYSTEM REPRESSOR MNGR-RELATED"/>
    <property type="match status" value="1"/>
</dbReference>
<dbReference type="InterPro" id="IPR050679">
    <property type="entry name" value="Bact_HTH_transcr_reg"/>
</dbReference>
<dbReference type="Pfam" id="PF00392">
    <property type="entry name" value="GntR"/>
    <property type="match status" value="1"/>
</dbReference>
<dbReference type="PANTHER" id="PTHR44846:SF17">
    <property type="entry name" value="GNTR-FAMILY TRANSCRIPTIONAL REGULATOR"/>
    <property type="match status" value="1"/>
</dbReference>
<keyword evidence="2" id="KW-0238">DNA-binding</keyword>
<accession>A0ABW3YC60</accession>
<sequence>MPAPHYGQPRYRSIADELRRRIAVGAIPPGALLPPESTLKSEFDVALGTIRSALDVLRAEGLVVTEHGRGTYVRPTYPVRRLGPDRYWLQPQHPADDHASAKPSDGARPEPVDQVDADYRERPATAELAEMFGVQPGTMLLERRLLSRSHGIPLQLTTSYYLLDMVAATPVADPTLEPWPGGHVAQLASLGITVTKIREVIRARMPTTDETSALRLPAGVPVVTVSRKTYVRERVVEAATNLVLPADRTELEYETRLCLG</sequence>
<dbReference type="InterPro" id="IPR036390">
    <property type="entry name" value="WH_DNA-bd_sf"/>
</dbReference>
<dbReference type="CDD" id="cd07377">
    <property type="entry name" value="WHTH_GntR"/>
    <property type="match status" value="1"/>
</dbReference>
<dbReference type="RefSeq" id="WP_377569162.1">
    <property type="nucleotide sequence ID" value="NZ_JBHTMP010000010.1"/>
</dbReference>
<dbReference type="InterPro" id="IPR028978">
    <property type="entry name" value="Chorismate_lyase_/UTRA_dom_sf"/>
</dbReference>
<dbReference type="SUPFAM" id="SSF64288">
    <property type="entry name" value="Chorismate lyase-like"/>
    <property type="match status" value="1"/>
</dbReference>
<evidence type="ECO:0000256" key="1">
    <source>
        <dbReference type="ARBA" id="ARBA00023015"/>
    </source>
</evidence>
<comment type="caution">
    <text evidence="6">The sequence shown here is derived from an EMBL/GenBank/DDBJ whole genome shotgun (WGS) entry which is preliminary data.</text>
</comment>
<evidence type="ECO:0000313" key="6">
    <source>
        <dbReference type="EMBL" id="MFD1321231.1"/>
    </source>
</evidence>
<dbReference type="InterPro" id="IPR011663">
    <property type="entry name" value="UTRA"/>
</dbReference>